<dbReference type="Pfam" id="PF10282">
    <property type="entry name" value="Lactonase"/>
    <property type="match status" value="1"/>
</dbReference>
<dbReference type="SUPFAM" id="SSF50956">
    <property type="entry name" value="Thermostable phytase (3-phytase)"/>
    <property type="match status" value="1"/>
</dbReference>
<dbReference type="RefSeq" id="WP_280625931.1">
    <property type="nucleotide sequence ID" value="NZ_CP123498.1"/>
</dbReference>
<dbReference type="AlphaFoldDB" id="A0AA95GH37"/>
<evidence type="ECO:0000256" key="1">
    <source>
        <dbReference type="ARBA" id="ARBA00005564"/>
    </source>
</evidence>
<keyword evidence="3" id="KW-0378">Hydrolase</keyword>
<sequence>MKQVVYVASPESKQIHVWAMDKKGKLTLLQQLTLPGEVQPMQISPDGRHLYVGIRPDFAIITYLISAEGKLSQQAITAIPATPTHIEIDKLGRWLFIPSYHQGNLVVLPIDQQGSAQPAIQVIGDLKHPHASGVSFDNSRLFVPCLGEDHIRIYTIDNNGHLTEQVADRIVTNQGAGPRHLAFAPNQNAFYCLNELDATINVYSAFEPYQQRQNCDILPAGSKCKPWAADIHITPDGCHLYASERSASIIRHFQVTAEGLALSPMKAYATETQPRGFNIDQTGHFLLAVGQKSDHIAVYKIDAVTGALQTLARYPVGKGPMWITTHLIKN</sequence>
<dbReference type="GO" id="GO:0006006">
    <property type="term" value="P:glucose metabolic process"/>
    <property type="evidence" value="ECO:0007669"/>
    <property type="project" value="UniProtKB-KW"/>
</dbReference>
<keyword evidence="2" id="KW-0119">Carbohydrate metabolism</keyword>
<dbReference type="InterPro" id="IPR050282">
    <property type="entry name" value="Cycloisomerase_2"/>
</dbReference>
<reference evidence="3" key="1">
    <citation type="submission" date="2023-04" db="EMBL/GenBank/DDBJ databases">
        <title>Genome dynamics across the evolutionary transition to endosymbiosis.</title>
        <authorList>
            <person name="Siozios S."/>
            <person name="Nadal-Jimenez P."/>
            <person name="Azagi T."/>
            <person name="Sprong H."/>
            <person name="Frost C.L."/>
            <person name="Parratt S.R."/>
            <person name="Taylor G."/>
            <person name="Brettell L."/>
            <person name="Lew K.C."/>
            <person name="Croft L."/>
            <person name="King K.C."/>
            <person name="Brockhurst M.A."/>
            <person name="Hypsa V."/>
            <person name="Novakova E."/>
            <person name="Darby A.C."/>
            <person name="Hurst G.D.D."/>
        </authorList>
    </citation>
    <scope>NUCLEOTIDE SEQUENCE</scope>
    <source>
        <strain evidence="3">AIh</strain>
        <strain evidence="4">APv</strain>
    </source>
</reference>
<dbReference type="GO" id="GO:0017057">
    <property type="term" value="F:6-phosphogluconolactonase activity"/>
    <property type="evidence" value="ECO:0007669"/>
    <property type="project" value="UniProtKB-EC"/>
</dbReference>
<evidence type="ECO:0000313" key="4">
    <source>
        <dbReference type="EMBL" id="WGM02761.1"/>
    </source>
</evidence>
<evidence type="ECO:0000313" key="3">
    <source>
        <dbReference type="EMBL" id="WGL96763.1"/>
    </source>
</evidence>
<dbReference type="Proteomes" id="UP001177597">
    <property type="component" value="Chromosome"/>
</dbReference>
<accession>A0AA95GH37</accession>
<dbReference type="GO" id="GO:0005829">
    <property type="term" value="C:cytosol"/>
    <property type="evidence" value="ECO:0007669"/>
    <property type="project" value="TreeGrafter"/>
</dbReference>
<dbReference type="InterPro" id="IPR011045">
    <property type="entry name" value="N2O_reductase_N"/>
</dbReference>
<dbReference type="SUPFAM" id="SSF50974">
    <property type="entry name" value="Nitrous oxide reductase, N-terminal domain"/>
    <property type="match status" value="1"/>
</dbReference>
<keyword evidence="2" id="KW-0313">Glucose metabolism</keyword>
<organism evidence="3 5">
    <name type="scientific">Arsenophonus nasoniae</name>
    <name type="common">son-killer infecting Nasonia vitripennis</name>
    <dbReference type="NCBI Taxonomy" id="638"/>
    <lineage>
        <taxon>Bacteria</taxon>
        <taxon>Pseudomonadati</taxon>
        <taxon>Pseudomonadota</taxon>
        <taxon>Gammaproteobacteria</taxon>
        <taxon>Enterobacterales</taxon>
        <taxon>Morganellaceae</taxon>
        <taxon>Arsenophonus</taxon>
    </lineage>
</organism>
<comment type="similarity">
    <text evidence="1">Belongs to the cycloisomerase 2 family.</text>
</comment>
<evidence type="ECO:0000313" key="5">
    <source>
        <dbReference type="Proteomes" id="UP001177597"/>
    </source>
</evidence>
<dbReference type="PANTHER" id="PTHR30344">
    <property type="entry name" value="6-PHOSPHOGLUCONOLACTONASE-RELATED"/>
    <property type="match status" value="1"/>
</dbReference>
<dbReference type="EC" id="3.1.1.31" evidence="3"/>
<dbReference type="PANTHER" id="PTHR30344:SF1">
    <property type="entry name" value="6-PHOSPHOGLUCONOLACTONASE"/>
    <property type="match status" value="1"/>
</dbReference>
<dbReference type="NCBIfam" id="NF008258">
    <property type="entry name" value="PRK11028.1"/>
    <property type="match status" value="1"/>
</dbReference>
<name>A0AA95GH37_9GAMM</name>
<dbReference type="Proteomes" id="UP001177595">
    <property type="component" value="Chromosome"/>
</dbReference>
<dbReference type="Gene3D" id="2.130.10.10">
    <property type="entry name" value="YVTN repeat-like/Quinoprotein amine dehydrogenase"/>
    <property type="match status" value="1"/>
</dbReference>
<dbReference type="EMBL" id="CP123498">
    <property type="protein sequence ID" value="WGL96763.1"/>
    <property type="molecule type" value="Genomic_DNA"/>
</dbReference>
<dbReference type="EMBL" id="CP123504">
    <property type="protein sequence ID" value="WGM02761.1"/>
    <property type="molecule type" value="Genomic_DNA"/>
</dbReference>
<protein>
    <submittedName>
        <fullName evidence="3">6-phosphogluconolactonase</fullName>
        <ecNumber evidence="3">3.1.1.31</ecNumber>
    </submittedName>
</protein>
<proteinExistence type="inferred from homology"/>
<dbReference type="InterPro" id="IPR019405">
    <property type="entry name" value="Lactonase_7-beta_prop"/>
</dbReference>
<dbReference type="InterPro" id="IPR015943">
    <property type="entry name" value="WD40/YVTN_repeat-like_dom_sf"/>
</dbReference>
<gene>
    <name evidence="3" type="primary">pgl</name>
    <name evidence="3" type="ORF">QE207_09645</name>
    <name evidence="4" type="ORF">QE210_06725</name>
</gene>
<evidence type="ECO:0000256" key="2">
    <source>
        <dbReference type="ARBA" id="ARBA00022526"/>
    </source>
</evidence>